<gene>
    <name evidence="1" type="ORF">H3N35_11845</name>
</gene>
<sequence>MKLSLNKNKLKTLSQDRNILPAEATMQIGGAARTVWTRDGGCEGPFTGQCTDTCQGSVGATCATSNQC</sequence>
<dbReference type="EMBL" id="CP059693">
    <property type="protein sequence ID" value="WDE14066.1"/>
    <property type="molecule type" value="Genomic_DNA"/>
</dbReference>
<reference evidence="1 2" key="1">
    <citation type="journal article" date="2022" name="Mar. Drugs">
        <title>Bioassay-Guided Fractionation Leads to the Detection of Cholic Acid Generated by the Rare Thalassomonas sp.</title>
        <authorList>
            <person name="Pheiffer F."/>
            <person name="Schneider Y.K."/>
            <person name="Hansen E.H."/>
            <person name="Andersen J.H."/>
            <person name="Isaksson J."/>
            <person name="Busche T."/>
            <person name="R C."/>
            <person name="Kalinowski J."/>
            <person name="Zyl L.V."/>
            <person name="Trindade M."/>
        </authorList>
    </citation>
    <scope>NUCLEOTIDE SEQUENCE [LARGE SCALE GENOMIC DNA]</scope>
    <source>
        <strain evidence="1 2">A5K-61T</strain>
    </source>
</reference>
<protein>
    <recommendedName>
        <fullName evidence="3">Lantibiotic</fullName>
    </recommendedName>
</protein>
<dbReference type="Proteomes" id="UP001215231">
    <property type="component" value="Chromosome"/>
</dbReference>
<keyword evidence="2" id="KW-1185">Reference proteome</keyword>
<evidence type="ECO:0000313" key="2">
    <source>
        <dbReference type="Proteomes" id="UP001215231"/>
    </source>
</evidence>
<evidence type="ECO:0008006" key="3">
    <source>
        <dbReference type="Google" id="ProtNLM"/>
    </source>
</evidence>
<accession>A0ABY7VM30</accession>
<name>A0ABY7VM30_9GAMM</name>
<proteinExistence type="predicted"/>
<dbReference type="RefSeq" id="WP_274054552.1">
    <property type="nucleotide sequence ID" value="NZ_CP059693.1"/>
</dbReference>
<evidence type="ECO:0000313" key="1">
    <source>
        <dbReference type="EMBL" id="WDE14066.1"/>
    </source>
</evidence>
<organism evidence="1 2">
    <name type="scientific">Thalassomonas haliotis</name>
    <dbReference type="NCBI Taxonomy" id="485448"/>
    <lineage>
        <taxon>Bacteria</taxon>
        <taxon>Pseudomonadati</taxon>
        <taxon>Pseudomonadota</taxon>
        <taxon>Gammaproteobacteria</taxon>
        <taxon>Alteromonadales</taxon>
        <taxon>Colwelliaceae</taxon>
        <taxon>Thalassomonas</taxon>
    </lineage>
</organism>